<accession>A0ABY4Q4P5</accession>
<dbReference type="EMBL" id="CP097289">
    <property type="protein sequence ID" value="UQT60682.1"/>
    <property type="molecule type" value="Genomic_DNA"/>
</dbReference>
<dbReference type="NCBIfam" id="TIGR02243">
    <property type="entry name" value="putative baseplate assembly protein"/>
    <property type="match status" value="1"/>
</dbReference>
<dbReference type="InterPro" id="IPR011749">
    <property type="entry name" value="CHP02243"/>
</dbReference>
<feature type="compositionally biased region" description="Basic and acidic residues" evidence="1">
    <location>
        <begin position="392"/>
        <end position="401"/>
    </location>
</feature>
<dbReference type="Proteomes" id="UP000829992">
    <property type="component" value="Chromosome"/>
</dbReference>
<name>A0ABY4Q4P5_9ACTN</name>
<proteinExistence type="predicted"/>
<protein>
    <submittedName>
        <fullName evidence="2">Baseplate assembly protein</fullName>
    </submittedName>
</protein>
<dbReference type="RefSeq" id="WP_249592015.1">
    <property type="nucleotide sequence ID" value="NZ_BAAAQL010000018.1"/>
</dbReference>
<feature type="region of interest" description="Disordered" evidence="1">
    <location>
        <begin position="386"/>
        <end position="406"/>
    </location>
</feature>
<sequence>MNSPCCYGRCGCCAPTGPARVDTTNQPGLDALVHRIGTHASFFETMRSRLAERLPDLHTRDLDDPAVAFLDAWAVVADVLTFYQERIANEGYLRTATEWRSVAELAALVGHRPRPGVAASVFLAFTLENGYRGEIPPGTRAQSMPAPGELPQPYETTNALPARAEWNLLGPRLTRPQALRSDLIPDPKDPEPGKRLPTVYLAGTRTGLEANDALLVVLAEGEESAFRVATVVTDSAADRTAVEVTPWGRVFAASASAASAIASSASGGPVDRLCRIIDDALTLPAGARPGEAWRETAVLLRRVRSRLDHPVALADLHVLLERQLLPVLRERQAVALRHRKAVHLRARFASLLPPLESLVTELESRPTRLPGFGGLAQLADALGKPASVPPADARRMPRSPRDTYAATGDTVPRLLAAVRPDLGPVLYAAWRNLPRTPQPTDQVYALRTRARLFGHNAPPRAAEAFAVSFPPTHGSEALITFHVTVAGHTIAVRAATGTTTVTRFDAAAETIETTLSGFGELGPAPVAVVVLKQRRVTLTAHLRPSAPLRVVCAGSDPTTVVREVPGGVIGAVGAGGAVGEPPDLTVSGEIQAEFPLREQPRTLTLDASYPQILPGSWVAVDKPGLRMGHGNPVIARVVQVREVTRADYGISAAGTQLELDREWLRRDENSYPLVRGTTVHALSEPLPRAQAPLDPVAEAICGDRIELDGVYEGLEPGRRVVVSGERTDVPGVTGLPAAEVAMLSGVEQVARDDLPGETTHSVLRLAGPLAYCYRRDTAKIYGNVADASHGETRTEVLGSGDASAAGQRFGLRHGPLTFVAAATPSGTENTLRVRVGEVLWHETGSPADATPTDHSYSTATDDERRTTVLFGDGRHGARLPTGTENVTAVYRTGIGRSGNAPTGRISLLSTRPLGVREVVNPVPATGGAEPDGREQTRHNAPLGVTALDRLVSVRDHEDFARTFAGIGKAAAVRLSDGRRQLVHVTLAGVDDIPIAPSSDLYSGLLRAFHRFGDPHLPVQLAVREQLALVVGGRVRVAQDHRWESVEPRVRSALLGAFGFERRALGQDALLSEALKVIQGVEGVDFVDIDTFTAVDEADLFASLARDDGLYGLLRRRQRVAARPARTDRSATDPARRVRPAQLAVLDPRIPDTLILTEHTP</sequence>
<evidence type="ECO:0000313" key="2">
    <source>
        <dbReference type="EMBL" id="UQT60682.1"/>
    </source>
</evidence>
<evidence type="ECO:0000313" key="3">
    <source>
        <dbReference type="Proteomes" id="UP000829992"/>
    </source>
</evidence>
<gene>
    <name evidence="2" type="ORF">M4V62_39540</name>
</gene>
<reference evidence="2 3" key="1">
    <citation type="submission" date="2022-05" db="EMBL/GenBank/DDBJ databases">
        <authorList>
            <person name="Zhou X."/>
            <person name="Li K."/>
            <person name="Man Y."/>
        </authorList>
    </citation>
    <scope>NUCLEOTIDE SEQUENCE [LARGE SCALE GENOMIC DNA]</scope>
    <source>
        <strain evidence="2 3">MS405</strain>
    </source>
</reference>
<evidence type="ECO:0000256" key="1">
    <source>
        <dbReference type="SAM" id="MobiDB-lite"/>
    </source>
</evidence>
<keyword evidence="3" id="KW-1185">Reference proteome</keyword>
<organism evidence="2 3">
    <name type="scientific">Streptomyces durmitorensis</name>
    <dbReference type="NCBI Taxonomy" id="319947"/>
    <lineage>
        <taxon>Bacteria</taxon>
        <taxon>Bacillati</taxon>
        <taxon>Actinomycetota</taxon>
        <taxon>Actinomycetes</taxon>
        <taxon>Kitasatosporales</taxon>
        <taxon>Streptomycetaceae</taxon>
        <taxon>Streptomyces</taxon>
    </lineage>
</organism>